<dbReference type="AlphaFoldDB" id="A0A067L256"/>
<accession>A0A067L256</accession>
<name>A0A067L256_JATCU</name>
<keyword evidence="2" id="KW-1185">Reference proteome</keyword>
<dbReference type="EMBL" id="KK914298">
    <property type="protein sequence ID" value="KDP42517.1"/>
    <property type="molecule type" value="Genomic_DNA"/>
</dbReference>
<sequence length="113" mass="13030">MELAPNMLDFFSSINDLPKELGQDEMEIIDVPKSPRARHGHSNDLSIKLNKTMDRVRAFAEQGLAFILDEQQSNQFLEDIKFLAEHSEIYYYPRLSAMFFLVFCGFPLCHSGI</sequence>
<protein>
    <submittedName>
        <fullName evidence="1">Uncharacterized protein</fullName>
    </submittedName>
</protein>
<organism evidence="1 2">
    <name type="scientific">Jatropha curcas</name>
    <name type="common">Barbados nut</name>
    <dbReference type="NCBI Taxonomy" id="180498"/>
    <lineage>
        <taxon>Eukaryota</taxon>
        <taxon>Viridiplantae</taxon>
        <taxon>Streptophyta</taxon>
        <taxon>Embryophyta</taxon>
        <taxon>Tracheophyta</taxon>
        <taxon>Spermatophyta</taxon>
        <taxon>Magnoliopsida</taxon>
        <taxon>eudicotyledons</taxon>
        <taxon>Gunneridae</taxon>
        <taxon>Pentapetalae</taxon>
        <taxon>rosids</taxon>
        <taxon>fabids</taxon>
        <taxon>Malpighiales</taxon>
        <taxon>Euphorbiaceae</taxon>
        <taxon>Crotonoideae</taxon>
        <taxon>Jatropheae</taxon>
        <taxon>Jatropha</taxon>
    </lineage>
</organism>
<gene>
    <name evidence="1" type="ORF">JCGZ_00314</name>
</gene>
<evidence type="ECO:0000313" key="1">
    <source>
        <dbReference type="EMBL" id="KDP42517.1"/>
    </source>
</evidence>
<proteinExistence type="predicted"/>
<evidence type="ECO:0000313" key="2">
    <source>
        <dbReference type="Proteomes" id="UP000027138"/>
    </source>
</evidence>
<dbReference type="Proteomes" id="UP000027138">
    <property type="component" value="Unassembled WGS sequence"/>
</dbReference>
<reference evidence="1 2" key="1">
    <citation type="journal article" date="2014" name="PLoS ONE">
        <title>Global Analysis of Gene Expression Profiles in Physic Nut (Jatropha curcas L.) Seedlings Exposed to Salt Stress.</title>
        <authorList>
            <person name="Zhang L."/>
            <person name="Zhang C."/>
            <person name="Wu P."/>
            <person name="Chen Y."/>
            <person name="Li M."/>
            <person name="Jiang H."/>
            <person name="Wu G."/>
        </authorList>
    </citation>
    <scope>NUCLEOTIDE SEQUENCE [LARGE SCALE GENOMIC DNA]</scope>
    <source>
        <strain evidence="2">cv. GZQX0401</strain>
        <tissue evidence="1">Young leaves</tissue>
    </source>
</reference>